<feature type="region of interest" description="Disordered" evidence="1">
    <location>
        <begin position="1"/>
        <end position="24"/>
    </location>
</feature>
<dbReference type="PANTHER" id="PTHR41247">
    <property type="entry name" value="HTH-TYPE TRANSCRIPTIONAL REPRESSOR YCNK"/>
    <property type="match status" value="1"/>
</dbReference>
<dbReference type="InterPro" id="IPR008719">
    <property type="entry name" value="N2O_reductase_NosL"/>
</dbReference>
<name>A0A346PPZ5_9EURY</name>
<proteinExistence type="predicted"/>
<accession>A0A346PPZ5</accession>
<evidence type="ECO:0000313" key="2">
    <source>
        <dbReference type="EMBL" id="AXR81590.1"/>
    </source>
</evidence>
<feature type="compositionally biased region" description="Basic and acidic residues" evidence="1">
    <location>
        <begin position="8"/>
        <end position="22"/>
    </location>
</feature>
<dbReference type="KEGG" id="nag:AArcMg_1578"/>
<sequence>MFPLEGSMNDHRSRERAQDSHPTRRVFLGGAVAVSVGALAGCMGDDDGPDAISIPSEQACDQCSMEIGRHPGPNGQAHYDDAEALFDEDRPAMFCASTCAYVWTFEREDEGHDPTAFYLTDYSSVDYSVDEDAGIVEISSHLEEETFASATDLALVVDSEVEGAMGPSMIGFSDADDAEEFQAEWGGDVYDHDDVTPDLVMSMM</sequence>
<gene>
    <name evidence="2" type="ORF">AArcMg_1578</name>
</gene>
<organism evidence="2 3">
    <name type="scientific">Natrarchaeobaculum sulfurireducens</name>
    <dbReference type="NCBI Taxonomy" id="2044521"/>
    <lineage>
        <taxon>Archaea</taxon>
        <taxon>Methanobacteriati</taxon>
        <taxon>Methanobacteriota</taxon>
        <taxon>Stenosarchaea group</taxon>
        <taxon>Halobacteria</taxon>
        <taxon>Halobacteriales</taxon>
        <taxon>Natrialbaceae</taxon>
        <taxon>Natrarchaeobaculum</taxon>
    </lineage>
</organism>
<dbReference type="EMBL" id="CP027033">
    <property type="protein sequence ID" value="AXR81590.1"/>
    <property type="molecule type" value="Genomic_DNA"/>
</dbReference>
<dbReference type="AlphaFoldDB" id="A0A346PPZ5"/>
<dbReference type="Gene3D" id="3.30.70.2050">
    <property type="match status" value="1"/>
</dbReference>
<dbReference type="PANTHER" id="PTHR41247:SF1">
    <property type="entry name" value="HTH-TYPE TRANSCRIPTIONAL REPRESSOR YCNK"/>
    <property type="match status" value="1"/>
</dbReference>
<dbReference type="Proteomes" id="UP000258613">
    <property type="component" value="Chromosome"/>
</dbReference>
<evidence type="ECO:0000256" key="1">
    <source>
        <dbReference type="SAM" id="MobiDB-lite"/>
    </source>
</evidence>
<keyword evidence="3" id="KW-1185">Reference proteome</keyword>
<reference evidence="3" key="1">
    <citation type="submission" date="2018-02" db="EMBL/GenBank/DDBJ databases">
        <title>Phenotypic and genomic properties of facultatively anaerobic sulfur-reducing natronoarchaea from hypersaline soda lakes.</title>
        <authorList>
            <person name="Sorokin D.Y."/>
            <person name="Kublanov I.V."/>
            <person name="Roman P."/>
            <person name="Sinninghe Damste J.S."/>
            <person name="Golyshin P.N."/>
            <person name="Rojo D."/>
            <person name="Ciordia S."/>
            <person name="Mena M.D.C."/>
            <person name="Ferrer M."/>
            <person name="Messina E."/>
            <person name="Smedile F."/>
            <person name="La Spada G."/>
            <person name="La Cono V."/>
            <person name="Yakimov M.M."/>
        </authorList>
    </citation>
    <scope>NUCLEOTIDE SEQUENCE [LARGE SCALE GENOMIC DNA]</scope>
    <source>
        <strain evidence="3">AArc-Mg</strain>
    </source>
</reference>
<protein>
    <submittedName>
        <fullName evidence="2">NosL protein</fullName>
    </submittedName>
</protein>
<dbReference type="SUPFAM" id="SSF160387">
    <property type="entry name" value="NosL/MerB-like"/>
    <property type="match status" value="1"/>
</dbReference>
<evidence type="ECO:0000313" key="3">
    <source>
        <dbReference type="Proteomes" id="UP000258613"/>
    </source>
</evidence>
<dbReference type="Pfam" id="PF05573">
    <property type="entry name" value="NosL"/>
    <property type="match status" value="1"/>
</dbReference>